<proteinExistence type="predicted"/>
<dbReference type="Proteomes" id="UP000324222">
    <property type="component" value="Unassembled WGS sequence"/>
</dbReference>
<feature type="region of interest" description="Disordered" evidence="1">
    <location>
        <begin position="65"/>
        <end position="117"/>
    </location>
</feature>
<dbReference type="AlphaFoldDB" id="A0A5B7DVS7"/>
<feature type="compositionally biased region" description="Polar residues" evidence="1">
    <location>
        <begin position="69"/>
        <end position="87"/>
    </location>
</feature>
<sequence length="117" mass="12782">MRVCIGVTAELLPPSIPWLARSGTRHRSSLRSRSEHQHSRVIVTTLGVTCLFAGSSEAILKRIPPLCQRPTSAPSPSPHTDLTSTRPGPTRHAKRSPTRLILSNLNGREKSQGRLSC</sequence>
<comment type="caution">
    <text evidence="2">The sequence shown here is derived from an EMBL/GenBank/DDBJ whole genome shotgun (WGS) entry which is preliminary data.</text>
</comment>
<reference evidence="2 3" key="1">
    <citation type="submission" date="2019-05" db="EMBL/GenBank/DDBJ databases">
        <title>Another draft genome of Portunus trituberculatus and its Hox gene families provides insights of decapod evolution.</title>
        <authorList>
            <person name="Jeong J.-H."/>
            <person name="Song I."/>
            <person name="Kim S."/>
            <person name="Choi T."/>
            <person name="Kim D."/>
            <person name="Ryu S."/>
            <person name="Kim W."/>
        </authorList>
    </citation>
    <scope>NUCLEOTIDE SEQUENCE [LARGE SCALE GENOMIC DNA]</scope>
    <source>
        <tissue evidence="2">Muscle</tissue>
    </source>
</reference>
<evidence type="ECO:0000256" key="1">
    <source>
        <dbReference type="SAM" id="MobiDB-lite"/>
    </source>
</evidence>
<keyword evidence="3" id="KW-1185">Reference proteome</keyword>
<feature type="compositionally biased region" description="Basic and acidic residues" evidence="1">
    <location>
        <begin position="107"/>
        <end position="117"/>
    </location>
</feature>
<dbReference type="EMBL" id="VSRR010001454">
    <property type="protein sequence ID" value="MPC25385.1"/>
    <property type="molecule type" value="Genomic_DNA"/>
</dbReference>
<accession>A0A5B7DVS7</accession>
<evidence type="ECO:0000313" key="3">
    <source>
        <dbReference type="Proteomes" id="UP000324222"/>
    </source>
</evidence>
<gene>
    <name evidence="2" type="ORF">E2C01_018494</name>
</gene>
<organism evidence="2 3">
    <name type="scientific">Portunus trituberculatus</name>
    <name type="common">Swimming crab</name>
    <name type="synonym">Neptunus trituberculatus</name>
    <dbReference type="NCBI Taxonomy" id="210409"/>
    <lineage>
        <taxon>Eukaryota</taxon>
        <taxon>Metazoa</taxon>
        <taxon>Ecdysozoa</taxon>
        <taxon>Arthropoda</taxon>
        <taxon>Crustacea</taxon>
        <taxon>Multicrustacea</taxon>
        <taxon>Malacostraca</taxon>
        <taxon>Eumalacostraca</taxon>
        <taxon>Eucarida</taxon>
        <taxon>Decapoda</taxon>
        <taxon>Pleocyemata</taxon>
        <taxon>Brachyura</taxon>
        <taxon>Eubrachyura</taxon>
        <taxon>Portunoidea</taxon>
        <taxon>Portunidae</taxon>
        <taxon>Portuninae</taxon>
        <taxon>Portunus</taxon>
    </lineage>
</organism>
<evidence type="ECO:0000313" key="2">
    <source>
        <dbReference type="EMBL" id="MPC25385.1"/>
    </source>
</evidence>
<protein>
    <submittedName>
        <fullName evidence="2">Uncharacterized protein</fullName>
    </submittedName>
</protein>
<name>A0A5B7DVS7_PORTR</name>